<dbReference type="GO" id="GO:0006352">
    <property type="term" value="P:DNA-templated transcription initiation"/>
    <property type="evidence" value="ECO:0007669"/>
    <property type="project" value="InterPro"/>
</dbReference>
<feature type="domain" description="RNA polymerase sigma factor 70 region 4 type 2" evidence="6">
    <location>
        <begin position="120"/>
        <end position="172"/>
    </location>
</feature>
<dbReference type="Pfam" id="PF08281">
    <property type="entry name" value="Sigma70_r4_2"/>
    <property type="match status" value="1"/>
</dbReference>
<sequence>MSEQQQKLIDGCKRGEPKSQKSLYDAYAGKMMAVCMRYCGNDRDTAMDLLQDGFIKVFTYIDSYDGRGSLEGWIRRIVINVALDYVRTSDLLKNAESIEAINETSVENIDNSTIDKLSAEELMEIIGELPSGFRTVFNLFAIEGYSHKEIAEMLNITESTSRSQLTRAKQLLQKRLKDFI</sequence>
<evidence type="ECO:0000259" key="6">
    <source>
        <dbReference type="Pfam" id="PF08281"/>
    </source>
</evidence>
<dbReference type="CDD" id="cd06171">
    <property type="entry name" value="Sigma70_r4"/>
    <property type="match status" value="1"/>
</dbReference>
<name>A0A9D9E586_9BACT</name>
<gene>
    <name evidence="7" type="ORF">IAC54_07010</name>
</gene>
<dbReference type="NCBIfam" id="TIGR02937">
    <property type="entry name" value="sigma70-ECF"/>
    <property type="match status" value="1"/>
</dbReference>
<evidence type="ECO:0000256" key="4">
    <source>
        <dbReference type="ARBA" id="ARBA00023163"/>
    </source>
</evidence>
<keyword evidence="3" id="KW-0731">Sigma factor</keyword>
<comment type="caution">
    <text evidence="7">The sequence shown here is derived from an EMBL/GenBank/DDBJ whole genome shotgun (WGS) entry which is preliminary data.</text>
</comment>
<dbReference type="InterPro" id="IPR007627">
    <property type="entry name" value="RNA_pol_sigma70_r2"/>
</dbReference>
<keyword evidence="2" id="KW-0805">Transcription regulation</keyword>
<evidence type="ECO:0000256" key="1">
    <source>
        <dbReference type="ARBA" id="ARBA00010641"/>
    </source>
</evidence>
<organism evidence="7 8">
    <name type="scientific">Candidatus Caccoplasma merdipullorum</name>
    <dbReference type="NCBI Taxonomy" id="2840718"/>
    <lineage>
        <taxon>Bacteria</taxon>
        <taxon>Pseudomonadati</taxon>
        <taxon>Bacteroidota</taxon>
        <taxon>Bacteroidia</taxon>
        <taxon>Bacteroidales</taxon>
        <taxon>Bacteroidaceae</taxon>
        <taxon>Bacteroidaceae incertae sedis</taxon>
        <taxon>Candidatus Caccoplasma</taxon>
    </lineage>
</organism>
<evidence type="ECO:0000313" key="7">
    <source>
        <dbReference type="EMBL" id="MBO8438628.1"/>
    </source>
</evidence>
<proteinExistence type="inferred from homology"/>
<dbReference type="InterPro" id="IPR013324">
    <property type="entry name" value="RNA_pol_sigma_r3/r4-like"/>
</dbReference>
<dbReference type="AlphaFoldDB" id="A0A9D9E586"/>
<dbReference type="PANTHER" id="PTHR43133:SF46">
    <property type="entry name" value="RNA POLYMERASE SIGMA-70 FACTOR ECF SUBFAMILY"/>
    <property type="match status" value="1"/>
</dbReference>
<dbReference type="InterPro" id="IPR036388">
    <property type="entry name" value="WH-like_DNA-bd_sf"/>
</dbReference>
<dbReference type="GO" id="GO:0016987">
    <property type="term" value="F:sigma factor activity"/>
    <property type="evidence" value="ECO:0007669"/>
    <property type="project" value="UniProtKB-KW"/>
</dbReference>
<dbReference type="GO" id="GO:0003677">
    <property type="term" value="F:DNA binding"/>
    <property type="evidence" value="ECO:0007669"/>
    <property type="project" value="InterPro"/>
</dbReference>
<dbReference type="EMBL" id="JADIMW010000075">
    <property type="protein sequence ID" value="MBO8438628.1"/>
    <property type="molecule type" value="Genomic_DNA"/>
</dbReference>
<reference evidence="7" key="1">
    <citation type="submission" date="2020-10" db="EMBL/GenBank/DDBJ databases">
        <authorList>
            <person name="Gilroy R."/>
        </authorList>
    </citation>
    <scope>NUCLEOTIDE SEQUENCE</scope>
    <source>
        <strain evidence="7">G3-4614</strain>
    </source>
</reference>
<dbReference type="SUPFAM" id="SSF88659">
    <property type="entry name" value="Sigma3 and sigma4 domains of RNA polymerase sigma factors"/>
    <property type="match status" value="1"/>
</dbReference>
<dbReference type="InterPro" id="IPR014284">
    <property type="entry name" value="RNA_pol_sigma-70_dom"/>
</dbReference>
<evidence type="ECO:0000313" key="8">
    <source>
        <dbReference type="Proteomes" id="UP000823636"/>
    </source>
</evidence>
<dbReference type="Pfam" id="PF04542">
    <property type="entry name" value="Sigma70_r2"/>
    <property type="match status" value="1"/>
</dbReference>
<reference evidence="7" key="2">
    <citation type="journal article" date="2021" name="PeerJ">
        <title>Extensive microbial diversity within the chicken gut microbiome revealed by metagenomics and culture.</title>
        <authorList>
            <person name="Gilroy R."/>
            <person name="Ravi A."/>
            <person name="Getino M."/>
            <person name="Pursley I."/>
            <person name="Horton D.L."/>
            <person name="Alikhan N.F."/>
            <person name="Baker D."/>
            <person name="Gharbi K."/>
            <person name="Hall N."/>
            <person name="Watson M."/>
            <person name="Adriaenssens E.M."/>
            <person name="Foster-Nyarko E."/>
            <person name="Jarju S."/>
            <person name="Secka A."/>
            <person name="Antonio M."/>
            <person name="Oren A."/>
            <person name="Chaudhuri R.R."/>
            <person name="La Ragione R."/>
            <person name="Hildebrand F."/>
            <person name="Pallen M.J."/>
        </authorList>
    </citation>
    <scope>NUCLEOTIDE SEQUENCE</scope>
    <source>
        <strain evidence="7">G3-4614</strain>
    </source>
</reference>
<dbReference type="PANTHER" id="PTHR43133">
    <property type="entry name" value="RNA POLYMERASE ECF-TYPE SIGMA FACTO"/>
    <property type="match status" value="1"/>
</dbReference>
<comment type="similarity">
    <text evidence="1">Belongs to the sigma-70 factor family. ECF subfamily.</text>
</comment>
<evidence type="ECO:0000256" key="3">
    <source>
        <dbReference type="ARBA" id="ARBA00023082"/>
    </source>
</evidence>
<dbReference type="InterPro" id="IPR013249">
    <property type="entry name" value="RNA_pol_sigma70_r4_t2"/>
</dbReference>
<feature type="domain" description="RNA polymerase sigma-70 region 2" evidence="5">
    <location>
        <begin position="23"/>
        <end position="89"/>
    </location>
</feature>
<keyword evidence="4" id="KW-0804">Transcription</keyword>
<dbReference type="InterPro" id="IPR039425">
    <property type="entry name" value="RNA_pol_sigma-70-like"/>
</dbReference>
<evidence type="ECO:0000259" key="5">
    <source>
        <dbReference type="Pfam" id="PF04542"/>
    </source>
</evidence>
<dbReference type="Gene3D" id="1.10.1740.10">
    <property type="match status" value="1"/>
</dbReference>
<dbReference type="InterPro" id="IPR013325">
    <property type="entry name" value="RNA_pol_sigma_r2"/>
</dbReference>
<accession>A0A9D9E586</accession>
<dbReference type="Proteomes" id="UP000823636">
    <property type="component" value="Unassembled WGS sequence"/>
</dbReference>
<protein>
    <submittedName>
        <fullName evidence="7">RNA polymerase sigma factor</fullName>
    </submittedName>
</protein>
<evidence type="ECO:0000256" key="2">
    <source>
        <dbReference type="ARBA" id="ARBA00023015"/>
    </source>
</evidence>
<dbReference type="SUPFAM" id="SSF88946">
    <property type="entry name" value="Sigma2 domain of RNA polymerase sigma factors"/>
    <property type="match status" value="1"/>
</dbReference>
<dbReference type="Gene3D" id="1.10.10.10">
    <property type="entry name" value="Winged helix-like DNA-binding domain superfamily/Winged helix DNA-binding domain"/>
    <property type="match status" value="1"/>
</dbReference>